<keyword evidence="1" id="KW-1133">Transmembrane helix</keyword>
<reference evidence="2 3" key="1">
    <citation type="submission" date="2021-01" db="EMBL/GenBank/DDBJ databases">
        <title>WGS of actinomycetes isolated from Thailand.</title>
        <authorList>
            <person name="Thawai C."/>
        </authorList>
    </citation>
    <scope>NUCLEOTIDE SEQUENCE [LARGE SCALE GENOMIC DNA]</scope>
    <source>
        <strain evidence="2 3">LPG 2</strain>
    </source>
</reference>
<evidence type="ECO:0000313" key="3">
    <source>
        <dbReference type="Proteomes" id="UP000602198"/>
    </source>
</evidence>
<proteinExistence type="predicted"/>
<protein>
    <recommendedName>
        <fullName evidence="4">DUF1449 family protein</fullName>
    </recommendedName>
</protein>
<dbReference type="EMBL" id="JAERRJ010000023">
    <property type="protein sequence ID" value="MBL1080063.1"/>
    <property type="molecule type" value="Genomic_DNA"/>
</dbReference>
<feature type="transmembrane region" description="Helical" evidence="1">
    <location>
        <begin position="14"/>
        <end position="35"/>
    </location>
</feature>
<name>A0ABS1ML98_9NOCA</name>
<keyword evidence="1" id="KW-0472">Membrane</keyword>
<evidence type="ECO:0008006" key="4">
    <source>
        <dbReference type="Google" id="ProtNLM"/>
    </source>
</evidence>
<evidence type="ECO:0000313" key="2">
    <source>
        <dbReference type="EMBL" id="MBL1080063.1"/>
    </source>
</evidence>
<comment type="caution">
    <text evidence="2">The sequence shown here is derived from an EMBL/GenBank/DDBJ whole genome shotgun (WGS) entry which is preliminary data.</text>
</comment>
<evidence type="ECO:0000256" key="1">
    <source>
        <dbReference type="SAM" id="Phobius"/>
    </source>
</evidence>
<feature type="transmembrane region" description="Helical" evidence="1">
    <location>
        <begin position="92"/>
        <end position="114"/>
    </location>
</feature>
<sequence>MSEFLTAATSFPTVLFTFTLMVVAGYWLAALIGAVDSDLGGETDAAEGLGRYGLGGVPVTLVISILVAFAWLLCLIGSIAVSRSGFSGGTGVLAGFVVLIAACGLAVVAARAVVLPLRRLFESAPAPRREDFLGRRCVIRTGSVGTDFGQAELISSDGSSAIVQVRQTVAHAAEKPLAQGSSAIVYDYDTAAEVFWVAAFEEGI</sequence>
<gene>
    <name evidence="2" type="ORF">JK358_37270</name>
</gene>
<dbReference type="Proteomes" id="UP000602198">
    <property type="component" value="Unassembled WGS sequence"/>
</dbReference>
<keyword evidence="1" id="KW-0812">Transmembrane</keyword>
<accession>A0ABS1ML98</accession>
<organism evidence="2 3">
    <name type="scientific">Nocardia acididurans</name>
    <dbReference type="NCBI Taxonomy" id="2802282"/>
    <lineage>
        <taxon>Bacteria</taxon>
        <taxon>Bacillati</taxon>
        <taxon>Actinomycetota</taxon>
        <taxon>Actinomycetes</taxon>
        <taxon>Mycobacteriales</taxon>
        <taxon>Nocardiaceae</taxon>
        <taxon>Nocardia</taxon>
    </lineage>
</organism>
<keyword evidence="3" id="KW-1185">Reference proteome</keyword>
<feature type="transmembrane region" description="Helical" evidence="1">
    <location>
        <begin position="56"/>
        <end position="80"/>
    </location>
</feature>